<dbReference type="SUPFAM" id="SSF53590">
    <property type="entry name" value="Nucleoside hydrolase"/>
    <property type="match status" value="1"/>
</dbReference>
<gene>
    <name evidence="4" type="ORF">J2S39_000732</name>
</gene>
<comment type="caution">
    <text evidence="4">The sequence shown here is derived from an EMBL/GenBank/DDBJ whole genome shotgun (WGS) entry which is preliminary data.</text>
</comment>
<proteinExistence type="predicted"/>
<evidence type="ECO:0000259" key="3">
    <source>
        <dbReference type="Pfam" id="PF01156"/>
    </source>
</evidence>
<keyword evidence="1 4" id="KW-0378">Hydrolase</keyword>
<dbReference type="GO" id="GO:0008477">
    <property type="term" value="F:purine nucleosidase activity"/>
    <property type="evidence" value="ECO:0007669"/>
    <property type="project" value="UniProtKB-EC"/>
</dbReference>
<dbReference type="EMBL" id="JAVDXZ010000001">
    <property type="protein sequence ID" value="MDR7329056.1"/>
    <property type="molecule type" value="Genomic_DNA"/>
</dbReference>
<dbReference type="RefSeq" id="WP_290198030.1">
    <property type="nucleotide sequence ID" value="NZ_CP047654.1"/>
</dbReference>
<feature type="domain" description="Inosine/uridine-preferring nucleoside hydrolase" evidence="3">
    <location>
        <begin position="16"/>
        <end position="313"/>
    </location>
</feature>
<keyword evidence="5" id="KW-1185">Reference proteome</keyword>
<dbReference type="InterPro" id="IPR001910">
    <property type="entry name" value="Inosine/uridine_hydrolase_dom"/>
</dbReference>
<reference evidence="4" key="1">
    <citation type="submission" date="2023-07" db="EMBL/GenBank/DDBJ databases">
        <title>Sequencing the genomes of 1000 actinobacteria strains.</title>
        <authorList>
            <person name="Klenk H.-P."/>
        </authorList>
    </citation>
    <scope>NUCLEOTIDE SEQUENCE</scope>
    <source>
        <strain evidence="4">DSM 107476</strain>
    </source>
</reference>
<protein>
    <submittedName>
        <fullName evidence="4">Purine nucleosidase</fullName>
        <ecNumber evidence="4">3.2.2.1</ecNumber>
    </submittedName>
</protein>
<sequence>MTSDSTAASALRPRRVLIDCDPGIDDALALIYLAGLHAQGDIELLGVTTTAGNTSTAQTALNATWVLEQCGFSDEHIPVAAGVEVPLEVELVTTPETHGATGLGYATASGVSPGGEWRELWERALAGGEVDLIITGPCTNLATWLREGHEFADFASVTVMGGAVLYPGNTTPTAEWNFWVDPHAADEVFRAATPGHRITLCPLNVTEQMLIGPGEAEQLIDALGDVPIAATLPEILRFYWEFHRSVGVGYTAQIHDLLTCMIALDQVKYSAYPASLRVEADSELTRGTTLAFRGEQLGGEPTVRVLERADVTSAKKRFYETAAFLD</sequence>
<evidence type="ECO:0000256" key="2">
    <source>
        <dbReference type="ARBA" id="ARBA00023295"/>
    </source>
</evidence>
<name>A0ABU1ZVX0_9CORY</name>
<dbReference type="InterPro" id="IPR036452">
    <property type="entry name" value="Ribo_hydro-like"/>
</dbReference>
<dbReference type="Proteomes" id="UP001180840">
    <property type="component" value="Unassembled WGS sequence"/>
</dbReference>
<evidence type="ECO:0000313" key="4">
    <source>
        <dbReference type="EMBL" id="MDR7329056.1"/>
    </source>
</evidence>
<evidence type="ECO:0000313" key="5">
    <source>
        <dbReference type="Proteomes" id="UP001180840"/>
    </source>
</evidence>
<organism evidence="4 5">
    <name type="scientific">Corynebacterium guangdongense</name>
    <dbReference type="NCBI Taxonomy" id="1783348"/>
    <lineage>
        <taxon>Bacteria</taxon>
        <taxon>Bacillati</taxon>
        <taxon>Actinomycetota</taxon>
        <taxon>Actinomycetes</taxon>
        <taxon>Mycobacteriales</taxon>
        <taxon>Corynebacteriaceae</taxon>
        <taxon>Corynebacterium</taxon>
    </lineage>
</organism>
<dbReference type="PANTHER" id="PTHR12304:SF4">
    <property type="entry name" value="URIDINE NUCLEOSIDASE"/>
    <property type="match status" value="1"/>
</dbReference>
<dbReference type="EC" id="3.2.2.1" evidence="4"/>
<keyword evidence="2 4" id="KW-0326">Glycosidase</keyword>
<dbReference type="Gene3D" id="3.90.245.10">
    <property type="entry name" value="Ribonucleoside hydrolase-like"/>
    <property type="match status" value="1"/>
</dbReference>
<accession>A0ABU1ZVX0</accession>
<dbReference type="InterPro" id="IPR023186">
    <property type="entry name" value="IUNH"/>
</dbReference>
<dbReference type="Pfam" id="PF01156">
    <property type="entry name" value="IU_nuc_hydro"/>
    <property type="match status" value="1"/>
</dbReference>
<evidence type="ECO:0000256" key="1">
    <source>
        <dbReference type="ARBA" id="ARBA00022801"/>
    </source>
</evidence>
<dbReference type="PANTHER" id="PTHR12304">
    <property type="entry name" value="INOSINE-URIDINE PREFERRING NUCLEOSIDE HYDROLASE"/>
    <property type="match status" value="1"/>
</dbReference>